<dbReference type="PANTHER" id="PTHR33993">
    <property type="entry name" value="GLYOXALASE-RELATED"/>
    <property type="match status" value="1"/>
</dbReference>
<dbReference type="PANTHER" id="PTHR33993:SF2">
    <property type="entry name" value="VOC DOMAIN-CONTAINING PROTEIN"/>
    <property type="match status" value="1"/>
</dbReference>
<dbReference type="CDD" id="cd07247">
    <property type="entry name" value="SgaA_N_like"/>
    <property type="match status" value="1"/>
</dbReference>
<dbReference type="Pfam" id="PF00903">
    <property type="entry name" value="Glyoxalase"/>
    <property type="match status" value="1"/>
</dbReference>
<dbReference type="InterPro" id="IPR052164">
    <property type="entry name" value="Anthracycline_SecMetBiosynth"/>
</dbReference>
<dbReference type="PROSITE" id="PS51819">
    <property type="entry name" value="VOC"/>
    <property type="match status" value="1"/>
</dbReference>
<sequence length="162" mass="17467">MKQLIATLLVAAITSSACSHQDKSGSQASDSQSIPETTKNMKNLVSIVEIPTDSFPRAVEFYQSILDVNIEQLDMQGTKMGLFSGENGSVNVALIHGPGYKPSDFGTLIYLNGGEDLQLVLDKVQVNGGKVVTQKTEIDPENGFFAVFIDSEGNKVGLHSFR</sequence>
<dbReference type="InterPro" id="IPR004360">
    <property type="entry name" value="Glyas_Fos-R_dOase_dom"/>
</dbReference>
<dbReference type="PROSITE" id="PS51257">
    <property type="entry name" value="PROKAR_LIPOPROTEIN"/>
    <property type="match status" value="1"/>
</dbReference>
<accession>A0A9X1PQS0</accession>
<proteinExistence type="predicted"/>
<evidence type="ECO:0000313" key="2">
    <source>
        <dbReference type="EMBL" id="MCF0064714.1"/>
    </source>
</evidence>
<name>A0A9X1PQS0_9BACT</name>
<dbReference type="EMBL" id="JAJTTC010000008">
    <property type="protein sequence ID" value="MCF0064714.1"/>
    <property type="molecule type" value="Genomic_DNA"/>
</dbReference>
<evidence type="ECO:0000259" key="1">
    <source>
        <dbReference type="PROSITE" id="PS51819"/>
    </source>
</evidence>
<dbReference type="RefSeq" id="WP_234657664.1">
    <property type="nucleotide sequence ID" value="NZ_CP094997.1"/>
</dbReference>
<protein>
    <submittedName>
        <fullName evidence="2">VOC family protein</fullName>
    </submittedName>
</protein>
<dbReference type="Gene3D" id="3.10.180.10">
    <property type="entry name" value="2,3-Dihydroxybiphenyl 1,2-Dioxygenase, domain 1"/>
    <property type="match status" value="1"/>
</dbReference>
<keyword evidence="3" id="KW-1185">Reference proteome</keyword>
<gene>
    <name evidence="2" type="ORF">LXM26_24600</name>
</gene>
<evidence type="ECO:0000313" key="3">
    <source>
        <dbReference type="Proteomes" id="UP001139000"/>
    </source>
</evidence>
<reference evidence="2" key="1">
    <citation type="submission" date="2021-12" db="EMBL/GenBank/DDBJ databases">
        <title>Novel species in genus Dyadobacter.</title>
        <authorList>
            <person name="Ma C."/>
        </authorList>
    </citation>
    <scope>NUCLEOTIDE SEQUENCE</scope>
    <source>
        <strain evidence="2">LJ419</strain>
    </source>
</reference>
<feature type="domain" description="VOC" evidence="1">
    <location>
        <begin position="43"/>
        <end position="161"/>
    </location>
</feature>
<comment type="caution">
    <text evidence="2">The sequence shown here is derived from an EMBL/GenBank/DDBJ whole genome shotgun (WGS) entry which is preliminary data.</text>
</comment>
<organism evidence="2 3">
    <name type="scientific">Dyadobacter chenwenxiniae</name>
    <dbReference type="NCBI Taxonomy" id="2906456"/>
    <lineage>
        <taxon>Bacteria</taxon>
        <taxon>Pseudomonadati</taxon>
        <taxon>Bacteroidota</taxon>
        <taxon>Cytophagia</taxon>
        <taxon>Cytophagales</taxon>
        <taxon>Spirosomataceae</taxon>
        <taxon>Dyadobacter</taxon>
    </lineage>
</organism>
<dbReference type="AlphaFoldDB" id="A0A9X1PQS0"/>
<dbReference type="Proteomes" id="UP001139000">
    <property type="component" value="Unassembled WGS sequence"/>
</dbReference>
<dbReference type="InterPro" id="IPR029068">
    <property type="entry name" value="Glyas_Bleomycin-R_OHBP_Dase"/>
</dbReference>
<dbReference type="SUPFAM" id="SSF54593">
    <property type="entry name" value="Glyoxalase/Bleomycin resistance protein/Dihydroxybiphenyl dioxygenase"/>
    <property type="match status" value="1"/>
</dbReference>
<dbReference type="InterPro" id="IPR037523">
    <property type="entry name" value="VOC_core"/>
</dbReference>